<dbReference type="GO" id="GO:0008381">
    <property type="term" value="F:mechanosensitive monoatomic ion channel activity"/>
    <property type="evidence" value="ECO:0007669"/>
    <property type="project" value="InterPro"/>
</dbReference>
<dbReference type="Gene3D" id="1.10.287.1260">
    <property type="match status" value="1"/>
</dbReference>
<feature type="transmembrane region" description="Helical" evidence="7">
    <location>
        <begin position="42"/>
        <end position="65"/>
    </location>
</feature>
<dbReference type="KEGG" id="fiy:BN1229_v1_0723"/>
<comment type="caution">
    <text evidence="7">Lacks conserved residue(s) required for the propagation of feature annotation.</text>
</comment>
<dbReference type="OrthoDB" id="9814206at2"/>
<comment type="subcellular location">
    <subcellularLocation>
        <location evidence="7">Cell inner membrane</location>
        <topology evidence="7">Multi-pass membrane protein</topology>
    </subcellularLocation>
    <subcellularLocation>
        <location evidence="1">Cell membrane</location>
        <topology evidence="1">Multi-pass membrane protein</topology>
    </subcellularLocation>
</comment>
<evidence type="ECO:0000256" key="2">
    <source>
        <dbReference type="ARBA" id="ARBA00008017"/>
    </source>
</evidence>
<evidence type="ECO:0000256" key="7">
    <source>
        <dbReference type="RuleBase" id="RU369025"/>
    </source>
</evidence>
<gene>
    <name evidence="10" type="ORF">YBN1229_v1_0723</name>
</gene>
<evidence type="ECO:0000256" key="3">
    <source>
        <dbReference type="ARBA" id="ARBA00022475"/>
    </source>
</evidence>
<dbReference type="InterPro" id="IPR006685">
    <property type="entry name" value="MscS_channel_2nd"/>
</dbReference>
<comment type="subunit">
    <text evidence="7">Homoheptamer.</text>
</comment>
<dbReference type="RefSeq" id="WP_046476648.1">
    <property type="nucleotide sequence ID" value="NZ_LN829118.1"/>
</dbReference>
<dbReference type="GO" id="GO:0005886">
    <property type="term" value="C:plasma membrane"/>
    <property type="evidence" value="ECO:0007669"/>
    <property type="project" value="UniProtKB-SubCell"/>
</dbReference>
<feature type="transmembrane region" description="Helical" evidence="7">
    <location>
        <begin position="77"/>
        <end position="98"/>
    </location>
</feature>
<evidence type="ECO:0000313" key="10">
    <source>
        <dbReference type="EMBL" id="CPR16249.1"/>
    </source>
</evidence>
<feature type="domain" description="Mechanosensitive ion channel MscS C-terminal" evidence="9">
    <location>
        <begin position="200"/>
        <end position="278"/>
    </location>
</feature>
<comment type="function">
    <text evidence="7">Mechanosensitive channel that participates in the regulation of osmotic pressure changes within the cell, opening in response to stretch forces in the membrane lipid bilayer, without the need for other proteins. Contributes to normal resistance to hypoosmotic shock. Forms an ion channel of 1.0 nanosiemens conductance with a slight preference for anions.</text>
</comment>
<evidence type="ECO:0000259" key="8">
    <source>
        <dbReference type="Pfam" id="PF00924"/>
    </source>
</evidence>
<dbReference type="EMBL" id="LN829119">
    <property type="protein sequence ID" value="CPR16249.1"/>
    <property type="molecule type" value="Genomic_DNA"/>
</dbReference>
<dbReference type="InterPro" id="IPR023408">
    <property type="entry name" value="MscS_beta-dom_sf"/>
</dbReference>
<dbReference type="Gene3D" id="3.30.70.100">
    <property type="match status" value="1"/>
</dbReference>
<feature type="domain" description="Mechanosensitive ion channel MscS" evidence="8">
    <location>
        <begin position="123"/>
        <end position="190"/>
    </location>
</feature>
<proteinExistence type="inferred from homology"/>
<dbReference type="InterPro" id="IPR045275">
    <property type="entry name" value="MscS_archaea/bacteria_type"/>
</dbReference>
<comment type="similarity">
    <text evidence="2 7">Belongs to the MscS (TC 1.A.23) family.</text>
</comment>
<dbReference type="Gene3D" id="2.30.30.60">
    <property type="match status" value="1"/>
</dbReference>
<keyword evidence="7" id="KW-0407">Ion channel</keyword>
<evidence type="ECO:0000256" key="6">
    <source>
        <dbReference type="ARBA" id="ARBA00023136"/>
    </source>
</evidence>
<dbReference type="InterPro" id="IPR010920">
    <property type="entry name" value="LSM_dom_sf"/>
</dbReference>
<keyword evidence="7" id="KW-0813">Transport</keyword>
<dbReference type="SUPFAM" id="SSF50182">
    <property type="entry name" value="Sm-like ribonucleoproteins"/>
    <property type="match status" value="1"/>
</dbReference>
<evidence type="ECO:0000313" key="11">
    <source>
        <dbReference type="Proteomes" id="UP000033187"/>
    </source>
</evidence>
<keyword evidence="11" id="KW-1185">Reference proteome</keyword>
<dbReference type="PANTHER" id="PTHR30221:SF1">
    <property type="entry name" value="SMALL-CONDUCTANCE MECHANOSENSITIVE CHANNEL"/>
    <property type="match status" value="1"/>
</dbReference>
<dbReference type="KEGG" id="fil:BN1229_v1_0720"/>
<dbReference type="Pfam" id="PF21082">
    <property type="entry name" value="MS_channel_3rd"/>
    <property type="match status" value="1"/>
</dbReference>
<keyword evidence="7" id="KW-0406">Ion transport</keyword>
<evidence type="ECO:0000256" key="1">
    <source>
        <dbReference type="ARBA" id="ARBA00004651"/>
    </source>
</evidence>
<evidence type="ECO:0000259" key="9">
    <source>
        <dbReference type="Pfam" id="PF21082"/>
    </source>
</evidence>
<accession>A0A0D6JB73</accession>
<feature type="transmembrane region" description="Helical" evidence="7">
    <location>
        <begin position="104"/>
        <end position="121"/>
    </location>
</feature>
<keyword evidence="6 7" id="KW-0472">Membrane</keyword>
<evidence type="ECO:0000256" key="5">
    <source>
        <dbReference type="ARBA" id="ARBA00022989"/>
    </source>
</evidence>
<evidence type="ECO:0000256" key="4">
    <source>
        <dbReference type="ARBA" id="ARBA00022692"/>
    </source>
</evidence>
<sequence length="300" mass="32976">MSPKQNVRRLVWPAILTLASLGLVLAPSPLVALFGDSETLRLALTALAYFATAWLISRITALALDRAATKRRPYPRLLKDLVAAMLFLVAFAAVVSLFMGKGALGALAGSGLVLAMLGFAIRNVVADTLSGVALGIEGPFRIGDWVDIDGLARGAVIEIGWRTTRLLTRDRTYVILPNSQIARQRITNYSAPKPEYRTQVSITLDHSMPIGRAREVMVEALKAAKLIQQEPPPDVRVLAYEEGGITYALRYWLSRFDRDIDCRDEVFTLVDEALRQAGNIAPYRRIEMIPTAVQTTESSP</sequence>
<dbReference type="PANTHER" id="PTHR30221">
    <property type="entry name" value="SMALL-CONDUCTANCE MECHANOSENSITIVE CHANNEL"/>
    <property type="match status" value="1"/>
</dbReference>
<name>A0A0D6JB73_9HYPH</name>
<dbReference type="InterPro" id="IPR011066">
    <property type="entry name" value="MscS_channel_C_sf"/>
</dbReference>
<organism evidence="10 11">
    <name type="scientific">Candidatus Filomicrobium marinum</name>
    <dbReference type="NCBI Taxonomy" id="1608628"/>
    <lineage>
        <taxon>Bacteria</taxon>
        <taxon>Pseudomonadati</taxon>
        <taxon>Pseudomonadota</taxon>
        <taxon>Alphaproteobacteria</taxon>
        <taxon>Hyphomicrobiales</taxon>
        <taxon>Hyphomicrobiaceae</taxon>
        <taxon>Filomicrobium</taxon>
    </lineage>
</organism>
<keyword evidence="4 7" id="KW-0812">Transmembrane</keyword>
<keyword evidence="7" id="KW-0997">Cell inner membrane</keyword>
<dbReference type="SUPFAM" id="SSF82689">
    <property type="entry name" value="Mechanosensitive channel protein MscS (YggB), C-terminal domain"/>
    <property type="match status" value="1"/>
</dbReference>
<dbReference type="InterPro" id="IPR049278">
    <property type="entry name" value="MS_channel_C"/>
</dbReference>
<dbReference type="AlphaFoldDB" id="A0A0D6JB73"/>
<dbReference type="Proteomes" id="UP000033187">
    <property type="component" value="Chromosome 1"/>
</dbReference>
<reference evidence="11" key="1">
    <citation type="submission" date="2015-02" db="EMBL/GenBank/DDBJ databases">
        <authorList>
            <person name="Chooi Y.-H."/>
        </authorList>
    </citation>
    <scope>NUCLEOTIDE SEQUENCE [LARGE SCALE GENOMIC DNA]</scope>
    <source>
        <strain evidence="11">strain Y</strain>
    </source>
</reference>
<keyword evidence="5 7" id="KW-1133">Transmembrane helix</keyword>
<keyword evidence="3" id="KW-1003">Cell membrane</keyword>
<dbReference type="Pfam" id="PF00924">
    <property type="entry name" value="MS_channel_2nd"/>
    <property type="match status" value="1"/>
</dbReference>
<protein>
    <recommendedName>
        <fullName evidence="7">Small-conductance mechanosensitive channel</fullName>
    </recommendedName>
</protein>